<sequence length="1566" mass="179875">MDPINIGHNPPPTNEMNDKSNEKKKKYHKHRHSHGAYAAPNNVSVHHWKDMLNMSILSATLIDQNDNNTDVTTDDNELLPFEINKLFKKRECIKFVRNMKESQRCGCGRLENEHSSEAINNGYKKSQGSDTEGDNIKEETYNNKNNYIRSNGRWSIKYDTELAPTDAYGTIEFQGGPRPIKSQYVRLSFDTDCSSIIHLLQNIWQIPPPKLIISIHGGSGNFNLQPKLSRLFRNGLVKSASTTGAWIITSGVENSLTRQVAAAIESAQNSIRNKTKIISIGIASWGLLKKKEDFIGEDHTVLYRKMGNNNKSRSITLNSRHSYFLFTDNGTVGKSGSEVVLRRRLETYINEKQTIVSGGRTVPVVCVMIEGGTYSIRTALQYVTSIPRTPIVVCDGSGRASDLISFAHKYIQDDGKLPEGLHNQLLSLIENVFQQNKEEAEHLLKDLLACVSQKRMVTIFRSGGEHKKDLDHAILTALLEGYNLTPAEQLSLALAWNRVDIARCEIFKNGLEWKSQDLHNIMMEALLSNRVDFVRLLLENGVDMQRFLTIRRLEDLYNTDKGPTNTLYYIVRDVTKIKHGYRYKLPHIGLAMEKLIGNGFKSYYTGEEFAKKYNKYKDFLKKKVGKKTGDNLASVIFPFAMMRSKNESPSNETTNTYWKSALKSTFSHNFQGKTKSVLINVDDSEYEKNSQRQSSTNLDNIKHQVENEIDFRYPFSELLIWAVLTKRHDMARCMWEHGEESMAKALVACCLNKNLAKEAREDYLDIEISDDLKRNADEFKQLSLDLLDCCYRQDDDKTLQLLTYELKYWGHETNLSLAVVANNKQFIAHPCCQMLLADLWHGGMRIRSNSHLKVIMGILFFPSIFALEFKSKEELMLQPQTAAEHENDVYDTSSSEGEFDGSDSESSISSGSDDDQELYKNKSFFGSNQSLHLSSILPNKLRRSRKDTNRHRRQSITSTTSNSKSNLHKSKFYNVSITSLNDTISQTQGNRRRMSSTCKEILDASKLPPKDLADRRVSISKRRQSTTTANLKNITSIETTAKPTVPLKSKQIKAKRKLYEFFFAPITTFWTWFLSFFVFMAANTYVLLIQTPEKPTILEWILFLYVLSFGLEEFRKLFMSEPTRIKAKVTFFFSNTWNWLASIAVVGYLIGFGVRIMIPPTGRVILAVDYSIWCLKILDYLTVHPTFGPYVTMVGKMINAMLYHVTLLFISLLSFGLVRQSILVIDQNWNWELLRDVFYKPYFMLYGEVYAGEIDLCTDEGRNCVPGNFIPPLMMTFFLLIANLLLISMLMATFNHIFEEVNSFAKNYWLFQRYHQVMKYESSPVLPPPFTMIYHIYWIGKYMYYQNTFNIRTFLQKIGLINDNYSKNVHLFDCSLKLFLTLSQVEKLHDFEEEGMEALTLQQEHIKKTAVDSKIKNTSDNTDAILSRMTDIVRSEGALKETVNLIEKRLGTVERTENELLEHIRCITELLPSILPNYNNSRSRLNSEQFSDNSNVFIDNNTSNINSYLLQDLNTSEKISRRNGYSSITDTIDVKNYNQCKEDETDVADVYTEDDKCDFEDEDYSN</sequence>
<keyword evidence="2" id="KW-0813">Transport</keyword>
<keyword evidence="4 9" id="KW-1133">Transmembrane helix</keyword>
<evidence type="ECO:0000256" key="6">
    <source>
        <dbReference type="ARBA" id="ARBA00023136"/>
    </source>
</evidence>
<evidence type="ECO:0000256" key="3">
    <source>
        <dbReference type="ARBA" id="ARBA00022692"/>
    </source>
</evidence>
<feature type="region of interest" description="Disordered" evidence="8">
    <location>
        <begin position="118"/>
        <end position="138"/>
    </location>
</feature>
<evidence type="ECO:0000256" key="9">
    <source>
        <dbReference type="SAM" id="Phobius"/>
    </source>
</evidence>
<evidence type="ECO:0000256" key="8">
    <source>
        <dbReference type="SAM" id="MobiDB-lite"/>
    </source>
</evidence>
<feature type="compositionally biased region" description="Polar residues" evidence="8">
    <location>
        <begin position="118"/>
        <end position="130"/>
    </location>
</feature>
<evidence type="ECO:0000259" key="10">
    <source>
        <dbReference type="Pfam" id="PF00520"/>
    </source>
</evidence>
<feature type="compositionally biased region" description="Low complexity" evidence="8">
    <location>
        <begin position="955"/>
        <end position="965"/>
    </location>
</feature>
<protein>
    <submittedName>
        <fullName evidence="14">LSDAT_euk domain-containing protein</fullName>
    </submittedName>
</protein>
<evidence type="ECO:0000256" key="2">
    <source>
        <dbReference type="ARBA" id="ARBA00022448"/>
    </source>
</evidence>
<feature type="region of interest" description="Disordered" evidence="8">
    <location>
        <begin position="1"/>
        <end position="33"/>
    </location>
</feature>
<evidence type="ECO:0000256" key="4">
    <source>
        <dbReference type="ARBA" id="ARBA00022989"/>
    </source>
</evidence>
<feature type="transmembrane region" description="Helical" evidence="9">
    <location>
        <begin position="1100"/>
        <end position="1118"/>
    </location>
</feature>
<feature type="domain" description="TRPM SLOG" evidence="11">
    <location>
        <begin position="183"/>
        <end position="450"/>
    </location>
</feature>
<evidence type="ECO:0000313" key="13">
    <source>
        <dbReference type="Proteomes" id="UP000038045"/>
    </source>
</evidence>
<keyword evidence="13" id="KW-1185">Reference proteome</keyword>
<feature type="transmembrane region" description="Helical" evidence="9">
    <location>
        <begin position="1277"/>
        <end position="1298"/>
    </location>
</feature>
<dbReference type="Pfam" id="PF00520">
    <property type="entry name" value="Ion_trans"/>
    <property type="match status" value="1"/>
</dbReference>
<dbReference type="WBParaSite" id="PTRK_0000382700.1">
    <property type="protein sequence ID" value="PTRK_0000382700.1"/>
    <property type="gene ID" value="PTRK_0000382700"/>
</dbReference>
<evidence type="ECO:0000256" key="7">
    <source>
        <dbReference type="ARBA" id="ARBA00023303"/>
    </source>
</evidence>
<feature type="compositionally biased region" description="Basic residues" evidence="8">
    <location>
        <begin position="22"/>
        <end position="33"/>
    </location>
</feature>
<evidence type="ECO:0000259" key="12">
    <source>
        <dbReference type="Pfam" id="PF25508"/>
    </source>
</evidence>
<evidence type="ECO:0000256" key="1">
    <source>
        <dbReference type="ARBA" id="ARBA00004141"/>
    </source>
</evidence>
<dbReference type="GO" id="GO:0005261">
    <property type="term" value="F:monoatomic cation channel activity"/>
    <property type="evidence" value="ECO:0007669"/>
    <property type="project" value="TreeGrafter"/>
</dbReference>
<accession>A0A0N4Z936</accession>
<dbReference type="InterPro" id="IPR005821">
    <property type="entry name" value="Ion_trans_dom"/>
</dbReference>
<feature type="domain" description="TRPM-like" evidence="12">
    <location>
        <begin position="649"/>
        <end position="829"/>
    </location>
</feature>
<keyword evidence="7" id="KW-0407">Ion channel</keyword>
<dbReference type="Pfam" id="PF18139">
    <property type="entry name" value="LSDAT_euk"/>
    <property type="match status" value="1"/>
</dbReference>
<dbReference type="InterPro" id="IPR057366">
    <property type="entry name" value="TRPM-like"/>
</dbReference>
<feature type="compositionally biased region" description="Basic residues" evidence="8">
    <location>
        <begin position="940"/>
        <end position="954"/>
    </location>
</feature>
<feature type="region of interest" description="Disordered" evidence="8">
    <location>
        <begin position="882"/>
        <end position="914"/>
    </location>
</feature>
<feature type="domain" description="Ion transport" evidence="10">
    <location>
        <begin position="1070"/>
        <end position="1303"/>
    </location>
</feature>
<evidence type="ECO:0000256" key="5">
    <source>
        <dbReference type="ARBA" id="ARBA00023065"/>
    </source>
</evidence>
<dbReference type="InterPro" id="IPR050927">
    <property type="entry name" value="TRPM"/>
</dbReference>
<comment type="subcellular location">
    <subcellularLocation>
        <location evidence="1">Membrane</location>
        <topology evidence="1">Multi-pass membrane protein</topology>
    </subcellularLocation>
</comment>
<evidence type="ECO:0000259" key="11">
    <source>
        <dbReference type="Pfam" id="PF18139"/>
    </source>
</evidence>
<dbReference type="Pfam" id="PF25508">
    <property type="entry name" value="TRPM2"/>
    <property type="match status" value="2"/>
</dbReference>
<dbReference type="PANTHER" id="PTHR13800">
    <property type="entry name" value="TRANSIENT RECEPTOR POTENTIAL CATION CHANNEL, SUBFAMILY M, MEMBER 6"/>
    <property type="match status" value="1"/>
</dbReference>
<reference evidence="14" key="1">
    <citation type="submission" date="2017-02" db="UniProtKB">
        <authorList>
            <consortium name="WormBaseParasite"/>
        </authorList>
    </citation>
    <scope>IDENTIFICATION</scope>
</reference>
<feature type="transmembrane region" description="Helical" evidence="9">
    <location>
        <begin position="1200"/>
        <end position="1218"/>
    </location>
</feature>
<dbReference type="Proteomes" id="UP000038045">
    <property type="component" value="Unplaced"/>
</dbReference>
<feature type="region of interest" description="Disordered" evidence="8">
    <location>
        <begin position="936"/>
        <end position="965"/>
    </location>
</feature>
<feature type="domain" description="TRPM-like" evidence="12">
    <location>
        <begin position="505"/>
        <end position="615"/>
    </location>
</feature>
<dbReference type="STRING" id="131310.A0A0N4Z936"/>
<feature type="transmembrane region" description="Helical" evidence="9">
    <location>
        <begin position="1058"/>
        <end position="1080"/>
    </location>
</feature>
<keyword evidence="3 9" id="KW-0812">Transmembrane</keyword>
<evidence type="ECO:0000313" key="14">
    <source>
        <dbReference type="WBParaSite" id="PTRK_0000382700.1"/>
    </source>
</evidence>
<dbReference type="PANTHER" id="PTHR13800:SF1">
    <property type="entry name" value="TRANSIENT RECEPTOR POTENTIAL CATION CHANNEL TRPM"/>
    <property type="match status" value="1"/>
</dbReference>
<proteinExistence type="predicted"/>
<keyword evidence="6 9" id="KW-0472">Membrane</keyword>
<dbReference type="GO" id="GO:0005886">
    <property type="term" value="C:plasma membrane"/>
    <property type="evidence" value="ECO:0007669"/>
    <property type="project" value="TreeGrafter"/>
</dbReference>
<name>A0A0N4Z936_PARTI</name>
<dbReference type="GO" id="GO:0030001">
    <property type="term" value="P:metal ion transport"/>
    <property type="evidence" value="ECO:0007669"/>
    <property type="project" value="TreeGrafter"/>
</dbReference>
<dbReference type="InterPro" id="IPR041491">
    <property type="entry name" value="TRPM_SLOG"/>
</dbReference>
<feature type="transmembrane region" description="Helical" evidence="9">
    <location>
        <begin position="1139"/>
        <end position="1158"/>
    </location>
</feature>
<organism evidence="13 14">
    <name type="scientific">Parastrongyloides trichosuri</name>
    <name type="common">Possum-specific nematode worm</name>
    <dbReference type="NCBI Taxonomy" id="131310"/>
    <lineage>
        <taxon>Eukaryota</taxon>
        <taxon>Metazoa</taxon>
        <taxon>Ecdysozoa</taxon>
        <taxon>Nematoda</taxon>
        <taxon>Chromadorea</taxon>
        <taxon>Rhabditida</taxon>
        <taxon>Tylenchina</taxon>
        <taxon>Panagrolaimomorpha</taxon>
        <taxon>Strongyloidoidea</taxon>
        <taxon>Strongyloididae</taxon>
        <taxon>Parastrongyloides</taxon>
    </lineage>
</organism>
<keyword evidence="5" id="KW-0406">Ion transport</keyword>